<feature type="region of interest" description="Disordered" evidence="3">
    <location>
        <begin position="181"/>
        <end position="202"/>
    </location>
</feature>
<dbReference type="AlphaFoldDB" id="S2VIV4"/>
<dbReference type="PIRSF" id="PIRSF004553">
    <property type="entry name" value="CHP00095"/>
    <property type="match status" value="1"/>
</dbReference>
<gene>
    <name evidence="4" type="ORF">HMPREF9237_01302</name>
</gene>
<dbReference type="InterPro" id="IPR029063">
    <property type="entry name" value="SAM-dependent_MTases_sf"/>
</dbReference>
<proteinExistence type="predicted"/>
<dbReference type="InterPro" id="IPR002052">
    <property type="entry name" value="DNA_methylase_N6_adenine_CS"/>
</dbReference>
<dbReference type="RefSeq" id="WP_016442915.1">
    <property type="nucleotide sequence ID" value="NZ_KE150263.1"/>
</dbReference>
<dbReference type="PATRIC" id="fig|883067.3.peg.1273"/>
<dbReference type="InterPro" id="IPR004398">
    <property type="entry name" value="RNA_MeTrfase_RsmD"/>
</dbReference>
<dbReference type="eggNOG" id="COG0742">
    <property type="taxonomic scope" value="Bacteria"/>
</dbReference>
<reference evidence="4 5" key="1">
    <citation type="submission" date="2013-05" db="EMBL/GenBank/DDBJ databases">
        <title>The Genome Sequence of Actinobaculum schaalii FB123-CNA2.</title>
        <authorList>
            <consortium name="The Broad Institute Genomics Platform"/>
            <person name="Earl A."/>
            <person name="Ward D."/>
            <person name="Feldgarden M."/>
            <person name="Gevers D."/>
            <person name="Saerens B."/>
            <person name="Vaneechoutte M."/>
            <person name="Walker B."/>
            <person name="Young S."/>
            <person name="Zeng Q."/>
            <person name="Gargeya S."/>
            <person name="Fitzgerald M."/>
            <person name="Haas B."/>
            <person name="Abouelleil A."/>
            <person name="Allen A.W."/>
            <person name="Alvarado L."/>
            <person name="Arachchi H.M."/>
            <person name="Berlin A.M."/>
            <person name="Chapman S.B."/>
            <person name="Gainer-Dewar J."/>
            <person name="Goldberg J."/>
            <person name="Griggs A."/>
            <person name="Gujja S."/>
            <person name="Hansen M."/>
            <person name="Howarth C."/>
            <person name="Imamovic A."/>
            <person name="Ireland A."/>
            <person name="Larimer J."/>
            <person name="McCowan C."/>
            <person name="Murphy C."/>
            <person name="Pearson M."/>
            <person name="Poon T.W."/>
            <person name="Priest M."/>
            <person name="Roberts A."/>
            <person name="Saif S."/>
            <person name="Shea T."/>
            <person name="Sisk P."/>
            <person name="Sykes S."/>
            <person name="Wortman J."/>
            <person name="Nusbaum C."/>
            <person name="Birren B."/>
        </authorList>
    </citation>
    <scope>NUCLEOTIDE SEQUENCE [LARGE SCALE GENOMIC DNA]</scope>
    <source>
        <strain evidence="4 5">FB123-CNA-2</strain>
    </source>
</reference>
<dbReference type="STRING" id="59505.FB03_02865"/>
<evidence type="ECO:0000313" key="5">
    <source>
        <dbReference type="Proteomes" id="UP000014393"/>
    </source>
</evidence>
<sequence length="202" mass="21834">MTRIVAGTAKGHILRVPSSGTRPTSEKAREAVFSRLDHRGFIADGEVLDLFAGSGALGLEAKSRGARAVVLVESEGPAVSIIRDNAARAHLDVTVVRMKAEKYLSQEPNYRFDVVFVDPPYRYTEAQITKVLDGLAPHVAADAVVVVERDSSSPEPSWPEGWELDDSRRYGTATLWTAQRSESAQGAEAAVDGESALQSRVD</sequence>
<evidence type="ECO:0000256" key="2">
    <source>
        <dbReference type="ARBA" id="ARBA00022679"/>
    </source>
</evidence>
<name>S2VIV4_9ACTO</name>
<dbReference type="EMBL" id="AGWM01000011">
    <property type="protein sequence ID" value="EPD26676.1"/>
    <property type="molecule type" value="Genomic_DNA"/>
</dbReference>
<dbReference type="NCBIfam" id="TIGR00095">
    <property type="entry name" value="16S rRNA (guanine(966)-N(2))-methyltransferase RsmD"/>
    <property type="match status" value="1"/>
</dbReference>
<evidence type="ECO:0000313" key="4">
    <source>
        <dbReference type="EMBL" id="EPD26676.1"/>
    </source>
</evidence>
<dbReference type="GO" id="GO:0031167">
    <property type="term" value="P:rRNA methylation"/>
    <property type="evidence" value="ECO:0007669"/>
    <property type="project" value="InterPro"/>
</dbReference>
<comment type="caution">
    <text evidence="4">The sequence shown here is derived from an EMBL/GenBank/DDBJ whole genome shotgun (WGS) entry which is preliminary data.</text>
</comment>
<dbReference type="HOGENOM" id="CLU_075826_1_0_11"/>
<keyword evidence="5" id="KW-1185">Reference proteome</keyword>
<dbReference type="Gene3D" id="3.40.50.150">
    <property type="entry name" value="Vaccinia Virus protein VP39"/>
    <property type="match status" value="1"/>
</dbReference>
<organism evidence="4 5">
    <name type="scientific">Actinotignum schaalii FB123-CNA-2</name>
    <dbReference type="NCBI Taxonomy" id="883067"/>
    <lineage>
        <taxon>Bacteria</taxon>
        <taxon>Bacillati</taxon>
        <taxon>Actinomycetota</taxon>
        <taxon>Actinomycetes</taxon>
        <taxon>Actinomycetales</taxon>
        <taxon>Actinomycetaceae</taxon>
        <taxon>Actinotignum</taxon>
    </lineage>
</organism>
<dbReference type="PROSITE" id="PS00092">
    <property type="entry name" value="N6_MTASE"/>
    <property type="match status" value="1"/>
</dbReference>
<evidence type="ECO:0000256" key="3">
    <source>
        <dbReference type="SAM" id="MobiDB-lite"/>
    </source>
</evidence>
<dbReference type="GO" id="GO:0008168">
    <property type="term" value="F:methyltransferase activity"/>
    <property type="evidence" value="ECO:0007669"/>
    <property type="project" value="UniProtKB-KW"/>
</dbReference>
<protein>
    <submittedName>
        <fullName evidence="4">RsmD family RNA methyltransferase</fullName>
    </submittedName>
</protein>
<keyword evidence="1 4" id="KW-0489">Methyltransferase</keyword>
<dbReference type="Pfam" id="PF03602">
    <property type="entry name" value="Cons_hypoth95"/>
    <property type="match status" value="1"/>
</dbReference>
<dbReference type="SUPFAM" id="SSF53335">
    <property type="entry name" value="S-adenosyl-L-methionine-dependent methyltransferases"/>
    <property type="match status" value="1"/>
</dbReference>
<dbReference type="CDD" id="cd02440">
    <property type="entry name" value="AdoMet_MTases"/>
    <property type="match status" value="1"/>
</dbReference>
<evidence type="ECO:0000256" key="1">
    <source>
        <dbReference type="ARBA" id="ARBA00022603"/>
    </source>
</evidence>
<accession>S2VIV4</accession>
<keyword evidence="2 4" id="KW-0808">Transferase</keyword>
<dbReference type="Proteomes" id="UP000014393">
    <property type="component" value="Unassembled WGS sequence"/>
</dbReference>
<dbReference type="GO" id="GO:0003676">
    <property type="term" value="F:nucleic acid binding"/>
    <property type="evidence" value="ECO:0007669"/>
    <property type="project" value="InterPro"/>
</dbReference>
<dbReference type="OrthoDB" id="9803017at2"/>
<dbReference type="PANTHER" id="PTHR43542">
    <property type="entry name" value="METHYLTRANSFERASE"/>
    <property type="match status" value="1"/>
</dbReference>
<dbReference type="PANTHER" id="PTHR43542:SF1">
    <property type="entry name" value="METHYLTRANSFERASE"/>
    <property type="match status" value="1"/>
</dbReference>